<dbReference type="InterPro" id="IPR001611">
    <property type="entry name" value="Leu-rich_rpt"/>
</dbReference>
<sequence length="1437" mass="159655">MALSSSGSSCLGLTDNQKRWLVIGIALNKILVPQIRPFVEQEVDKEYNNLKTRHNIHTQSTSGRLQRWPPRKILKYENINGNSHHPKLPGGKCNFSLFDCRVLSHIDFAKLYVEHFMAKFNAFDDQCDASAVLKLLGGVPVFSAAMQAAAGDVRNVRNDWAHCDFSMWDPVKFQQSFFEMEHLVRVMALRAEDEAKLLAELKDWETKGTLLCMNSPMDPALLQLVQQKVKFLQDNVNNLSVEFDQEKVTVQQQLQEMKQMVETLKTFQDDADQRFGSLETRTGQVEGQVHSLEEDTAQRFGNLETRTGQVEDQVHSLEEDTAQRFGNLETRTGQVEDQVHSLEAKFQDLTTKESAESNASLQDPLMTSDVNPGKLVELIRRDYKGAVLCPFPWCEDELQLKLSNIFTRLQVVSRTKERSKLTNNTFDMTDVFKPHPDCDNPRVVLIEGNPGMGKTTYCQKLAYDWSVAEIPSDASFPKVNILLLLKCRDMHMKTANIEEAVDDQLLPQDAGKKEKEDFFQFIRCNQSRILLVLDGLDELRDDLVQGFLPLIQGKLFASMYLILTSRHEAGMKVRRYCDTLLEIIGYSKGDVESYIKKYFSSPEDQPLADKMIQKLNGDRRLKQLTTNPLNTALLCLLCEETRGEFPSKKTKLYNDLVACALRRFFAKRGIPLGDDDPVERCSSELNQLGRIAFETLLKHGLYFSQDEVKSQSTVDFLQLPFLSREPSKSKIRPTPSYAFTHRTFQEYFAAFYLAHQLLSGDKGKEKLLNELDELSPILYWQVWEFLITQALSKSTEAAVIVVSCLCDFFHRNWEIPPSSIDADLHLCVDIFDKEKCDSVVIPLTTSREDDHEEALLVLLMDVLRLIAECEDGDSELKDYQKEVVRVLARRFPLEKLGLVPGAISNLVLSEYLKFNCSLTTLCLVSEIDTPLLSTTIKLVLHSTKKGVKFLLGNWRDRHLLNQSLAVKALLADVFQSGCFQAKKLGVHGFRMSDEGCQLIGEFLQTNCTLSHLRLTDAEIYDGGATAIGDALQSNFTLTHLSLPRNMISGVGAAAIATGLQSNPVLTYLDLSQNAGGGASITMALAQALKSNCALKYLDVCDTFNALENDKIGPRGRSALARALRFNRTLTHLNLKHSGIDDSVASALGEALQTNSALMDLNLADNQISETGTAALGKALESNYTLTHLNLEKNNGIGDAGAKALGKALQSNHTLIHLNLESCKGIGDTGAVAIAKALQSNDALTHLNLGNNNGIGDTGAEALGKALQSNHTLTHLNLMSSKRIGDTGAVAIAKALQASGTRLTMLDLRMNSITCSGATAIAEALHTNTSLTHLYLRENRICCDGASAFAKALKTNCTLTHLHLSANGIGDLGATELALALKDNNTLRSLSLGENCLISALGRGSLREVDWSGDIVWFRPCFVENLCNCIEHRLSIQE</sequence>
<evidence type="ECO:0000313" key="6">
    <source>
        <dbReference type="Proteomes" id="UP001159405"/>
    </source>
</evidence>
<dbReference type="SMART" id="SM00368">
    <property type="entry name" value="LRR_RI"/>
    <property type="match status" value="13"/>
</dbReference>
<evidence type="ECO:0000256" key="3">
    <source>
        <dbReference type="SAM" id="Coils"/>
    </source>
</evidence>
<dbReference type="InterPro" id="IPR007111">
    <property type="entry name" value="NACHT_NTPase"/>
</dbReference>
<protein>
    <recommendedName>
        <fullName evidence="4">NACHT domain-containing protein</fullName>
    </recommendedName>
</protein>
<comment type="caution">
    <text evidence="5">The sequence shown here is derived from an EMBL/GenBank/DDBJ whole genome shotgun (WGS) entry which is preliminary data.</text>
</comment>
<proteinExistence type="predicted"/>
<reference evidence="5 6" key="1">
    <citation type="submission" date="2022-05" db="EMBL/GenBank/DDBJ databases">
        <authorList>
            <consortium name="Genoscope - CEA"/>
            <person name="William W."/>
        </authorList>
    </citation>
    <scope>NUCLEOTIDE SEQUENCE [LARGE SCALE GENOMIC DNA]</scope>
</reference>
<dbReference type="SUPFAM" id="SSF52047">
    <property type="entry name" value="RNI-like"/>
    <property type="match status" value="2"/>
</dbReference>
<keyword evidence="6" id="KW-1185">Reference proteome</keyword>
<evidence type="ECO:0000256" key="1">
    <source>
        <dbReference type="ARBA" id="ARBA00022741"/>
    </source>
</evidence>
<dbReference type="SUPFAM" id="SSF57997">
    <property type="entry name" value="Tropomyosin"/>
    <property type="match status" value="1"/>
</dbReference>
<dbReference type="Proteomes" id="UP001159405">
    <property type="component" value="Unassembled WGS sequence"/>
</dbReference>
<accession>A0ABN8S7Q8</accession>
<evidence type="ECO:0000259" key="4">
    <source>
        <dbReference type="PROSITE" id="PS50837"/>
    </source>
</evidence>
<name>A0ABN8S7Q8_9CNID</name>
<dbReference type="InterPro" id="IPR027417">
    <property type="entry name" value="P-loop_NTPase"/>
</dbReference>
<evidence type="ECO:0000313" key="5">
    <source>
        <dbReference type="EMBL" id="CAH3185778.1"/>
    </source>
</evidence>
<dbReference type="Pfam" id="PF05729">
    <property type="entry name" value="NACHT"/>
    <property type="match status" value="1"/>
</dbReference>
<keyword evidence="2" id="KW-0067">ATP-binding</keyword>
<dbReference type="SUPFAM" id="SSF52540">
    <property type="entry name" value="P-loop containing nucleoside triphosphate hydrolases"/>
    <property type="match status" value="1"/>
</dbReference>
<dbReference type="Pfam" id="PF13516">
    <property type="entry name" value="LRR_6"/>
    <property type="match status" value="9"/>
</dbReference>
<dbReference type="EMBL" id="CALNXK010000444">
    <property type="protein sequence ID" value="CAH3185778.1"/>
    <property type="molecule type" value="Genomic_DNA"/>
</dbReference>
<feature type="domain" description="NACHT" evidence="4">
    <location>
        <begin position="442"/>
        <end position="566"/>
    </location>
</feature>
<organism evidence="5 6">
    <name type="scientific">Porites lobata</name>
    <dbReference type="NCBI Taxonomy" id="104759"/>
    <lineage>
        <taxon>Eukaryota</taxon>
        <taxon>Metazoa</taxon>
        <taxon>Cnidaria</taxon>
        <taxon>Anthozoa</taxon>
        <taxon>Hexacorallia</taxon>
        <taxon>Scleractinia</taxon>
        <taxon>Fungiina</taxon>
        <taxon>Poritidae</taxon>
        <taxon>Porites</taxon>
    </lineage>
</organism>
<keyword evidence="1" id="KW-0547">Nucleotide-binding</keyword>
<dbReference type="InterPro" id="IPR032675">
    <property type="entry name" value="LRR_dom_sf"/>
</dbReference>
<evidence type="ECO:0000256" key="2">
    <source>
        <dbReference type="ARBA" id="ARBA00022840"/>
    </source>
</evidence>
<dbReference type="Gene3D" id="1.20.5.340">
    <property type="match status" value="1"/>
</dbReference>
<dbReference type="PANTHER" id="PTHR46312:SF2">
    <property type="entry name" value="NUCLEOTIDE-BINDING OLIGOMERIZATION DOMAIN-CONTAINING PROTEIN 2-LIKE"/>
    <property type="match status" value="1"/>
</dbReference>
<dbReference type="PANTHER" id="PTHR46312">
    <property type="entry name" value="NACHT DOMAIN-CONTAINING PROTEIN"/>
    <property type="match status" value="1"/>
</dbReference>
<dbReference type="Gene3D" id="3.80.10.10">
    <property type="entry name" value="Ribonuclease Inhibitor"/>
    <property type="match status" value="4"/>
</dbReference>
<keyword evidence="3" id="KW-0175">Coiled coil</keyword>
<gene>
    <name evidence="5" type="ORF">PLOB_00033410</name>
</gene>
<feature type="coiled-coil region" evidence="3">
    <location>
        <begin position="222"/>
        <end position="270"/>
    </location>
</feature>
<dbReference type="PROSITE" id="PS50837">
    <property type="entry name" value="NACHT"/>
    <property type="match status" value="1"/>
</dbReference>
<dbReference type="Gene3D" id="3.40.50.300">
    <property type="entry name" value="P-loop containing nucleotide triphosphate hydrolases"/>
    <property type="match status" value="1"/>
</dbReference>